<dbReference type="PROSITE" id="PS51186">
    <property type="entry name" value="GNAT"/>
    <property type="match status" value="1"/>
</dbReference>
<feature type="domain" description="N-acetyltransferase" evidence="1">
    <location>
        <begin position="4"/>
        <end position="150"/>
    </location>
</feature>
<dbReference type="AlphaFoldDB" id="A0A9D1WVB1"/>
<proteinExistence type="predicted"/>
<sequence>MDLIRFDDLGEETANRLRNLYEEAFPSKEKKPFESMRKLEQAGRMEILSLMEKNELIGLNINMLAGDLAILDYYAILPEKRSGGYGSKGIQKIMDRFRGKKLILEIEKQDASAPNAEQRANRKRFYLRNGLKETNLFVNAYDTDFELLVPEGDLTYQEYISVLSSVLGREEFQKMQVKPILQKNRRP</sequence>
<comment type="caution">
    <text evidence="2">The sequence shown here is derived from an EMBL/GenBank/DDBJ whole genome shotgun (WGS) entry which is preliminary data.</text>
</comment>
<reference evidence="2" key="2">
    <citation type="submission" date="2021-04" db="EMBL/GenBank/DDBJ databases">
        <authorList>
            <person name="Gilroy R."/>
        </authorList>
    </citation>
    <scope>NUCLEOTIDE SEQUENCE</scope>
    <source>
        <strain evidence="2">CHK191-13928</strain>
    </source>
</reference>
<reference evidence="2" key="1">
    <citation type="journal article" date="2021" name="PeerJ">
        <title>Extensive microbial diversity within the chicken gut microbiome revealed by metagenomics and culture.</title>
        <authorList>
            <person name="Gilroy R."/>
            <person name="Ravi A."/>
            <person name="Getino M."/>
            <person name="Pursley I."/>
            <person name="Horton D.L."/>
            <person name="Alikhan N.F."/>
            <person name="Baker D."/>
            <person name="Gharbi K."/>
            <person name="Hall N."/>
            <person name="Watson M."/>
            <person name="Adriaenssens E.M."/>
            <person name="Foster-Nyarko E."/>
            <person name="Jarju S."/>
            <person name="Secka A."/>
            <person name="Antonio M."/>
            <person name="Oren A."/>
            <person name="Chaudhuri R.R."/>
            <person name="La Ragione R."/>
            <person name="Hildebrand F."/>
            <person name="Pallen M.J."/>
        </authorList>
    </citation>
    <scope>NUCLEOTIDE SEQUENCE</scope>
    <source>
        <strain evidence="2">CHK191-13928</strain>
    </source>
</reference>
<evidence type="ECO:0000259" key="1">
    <source>
        <dbReference type="PROSITE" id="PS51186"/>
    </source>
</evidence>
<name>A0A9D1WVB1_9FIRM</name>
<dbReference type="Pfam" id="PF00583">
    <property type="entry name" value="Acetyltransf_1"/>
    <property type="match status" value="1"/>
</dbReference>
<dbReference type="SUPFAM" id="SSF55729">
    <property type="entry name" value="Acyl-CoA N-acyltransferases (Nat)"/>
    <property type="match status" value="1"/>
</dbReference>
<dbReference type="Gene3D" id="3.40.630.30">
    <property type="match status" value="1"/>
</dbReference>
<dbReference type="EMBL" id="DXEM01000025">
    <property type="protein sequence ID" value="HIX67928.1"/>
    <property type="molecule type" value="Genomic_DNA"/>
</dbReference>
<dbReference type="InterPro" id="IPR000182">
    <property type="entry name" value="GNAT_dom"/>
</dbReference>
<dbReference type="Proteomes" id="UP000886721">
    <property type="component" value="Unassembled WGS sequence"/>
</dbReference>
<evidence type="ECO:0000313" key="3">
    <source>
        <dbReference type="Proteomes" id="UP000886721"/>
    </source>
</evidence>
<dbReference type="InterPro" id="IPR016181">
    <property type="entry name" value="Acyl_CoA_acyltransferase"/>
</dbReference>
<protein>
    <submittedName>
        <fullName evidence="2">GNAT family N-acetyltransferase</fullName>
        <ecNumber evidence="2">2.3.1.-</ecNumber>
    </submittedName>
</protein>
<dbReference type="EC" id="2.3.1.-" evidence="2"/>
<gene>
    <name evidence="2" type="ORF">H9735_07390</name>
</gene>
<organism evidence="2 3">
    <name type="scientific">Candidatus Anaerostipes excrementavium</name>
    <dbReference type="NCBI Taxonomy" id="2838463"/>
    <lineage>
        <taxon>Bacteria</taxon>
        <taxon>Bacillati</taxon>
        <taxon>Bacillota</taxon>
        <taxon>Clostridia</taxon>
        <taxon>Lachnospirales</taxon>
        <taxon>Lachnospiraceae</taxon>
        <taxon>Anaerostipes</taxon>
    </lineage>
</organism>
<keyword evidence="2" id="KW-0808">Transferase</keyword>
<evidence type="ECO:0000313" key="2">
    <source>
        <dbReference type="EMBL" id="HIX67928.1"/>
    </source>
</evidence>
<keyword evidence="2" id="KW-0012">Acyltransferase</keyword>
<dbReference type="GO" id="GO:0016747">
    <property type="term" value="F:acyltransferase activity, transferring groups other than amino-acyl groups"/>
    <property type="evidence" value="ECO:0007669"/>
    <property type="project" value="InterPro"/>
</dbReference>
<accession>A0A9D1WVB1</accession>